<dbReference type="CDD" id="cd04301">
    <property type="entry name" value="NAT_SF"/>
    <property type="match status" value="1"/>
</dbReference>
<evidence type="ECO:0000313" key="4">
    <source>
        <dbReference type="EMBL" id="QDU20386.1"/>
    </source>
</evidence>
<evidence type="ECO:0000256" key="1">
    <source>
        <dbReference type="ARBA" id="ARBA00022679"/>
    </source>
</evidence>
<dbReference type="PANTHER" id="PTHR43877">
    <property type="entry name" value="AMINOALKYLPHOSPHONATE N-ACETYLTRANSFERASE-RELATED-RELATED"/>
    <property type="match status" value="1"/>
</dbReference>
<gene>
    <name evidence="4" type="ORF">ETAA1_23380</name>
</gene>
<organism evidence="4 5">
    <name type="scientific">Urbifossiella limnaea</name>
    <dbReference type="NCBI Taxonomy" id="2528023"/>
    <lineage>
        <taxon>Bacteria</taxon>
        <taxon>Pseudomonadati</taxon>
        <taxon>Planctomycetota</taxon>
        <taxon>Planctomycetia</taxon>
        <taxon>Gemmatales</taxon>
        <taxon>Gemmataceae</taxon>
        <taxon>Urbifossiella</taxon>
    </lineage>
</organism>
<name>A0A517XSA0_9BACT</name>
<dbReference type="InterPro" id="IPR000182">
    <property type="entry name" value="GNAT_dom"/>
</dbReference>
<dbReference type="KEGG" id="uli:ETAA1_23380"/>
<evidence type="ECO:0000313" key="5">
    <source>
        <dbReference type="Proteomes" id="UP000319576"/>
    </source>
</evidence>
<keyword evidence="1 4" id="KW-0808">Transferase</keyword>
<dbReference type="InterPro" id="IPR016181">
    <property type="entry name" value="Acyl_CoA_acyltransferase"/>
</dbReference>
<keyword evidence="2" id="KW-0012">Acyltransferase</keyword>
<dbReference type="EMBL" id="CP036273">
    <property type="protein sequence ID" value="QDU20386.1"/>
    <property type="molecule type" value="Genomic_DNA"/>
</dbReference>
<proteinExistence type="predicted"/>
<reference evidence="4 5" key="1">
    <citation type="submission" date="2019-02" db="EMBL/GenBank/DDBJ databases">
        <title>Deep-cultivation of Planctomycetes and their phenomic and genomic characterization uncovers novel biology.</title>
        <authorList>
            <person name="Wiegand S."/>
            <person name="Jogler M."/>
            <person name="Boedeker C."/>
            <person name="Pinto D."/>
            <person name="Vollmers J."/>
            <person name="Rivas-Marin E."/>
            <person name="Kohn T."/>
            <person name="Peeters S.H."/>
            <person name="Heuer A."/>
            <person name="Rast P."/>
            <person name="Oberbeckmann S."/>
            <person name="Bunk B."/>
            <person name="Jeske O."/>
            <person name="Meyerdierks A."/>
            <person name="Storesund J.E."/>
            <person name="Kallscheuer N."/>
            <person name="Luecker S."/>
            <person name="Lage O.M."/>
            <person name="Pohl T."/>
            <person name="Merkel B.J."/>
            <person name="Hornburger P."/>
            <person name="Mueller R.-W."/>
            <person name="Bruemmer F."/>
            <person name="Labrenz M."/>
            <person name="Spormann A.M."/>
            <person name="Op den Camp H."/>
            <person name="Overmann J."/>
            <person name="Amann R."/>
            <person name="Jetten M.S.M."/>
            <person name="Mascher T."/>
            <person name="Medema M.H."/>
            <person name="Devos D.P."/>
            <person name="Kaster A.-K."/>
            <person name="Ovreas L."/>
            <person name="Rohde M."/>
            <person name="Galperin M.Y."/>
            <person name="Jogler C."/>
        </authorList>
    </citation>
    <scope>NUCLEOTIDE SEQUENCE [LARGE SCALE GENOMIC DNA]</scope>
    <source>
        <strain evidence="4 5">ETA_A1</strain>
    </source>
</reference>
<dbReference type="SUPFAM" id="SSF55729">
    <property type="entry name" value="Acyl-CoA N-acyltransferases (Nat)"/>
    <property type="match status" value="1"/>
</dbReference>
<dbReference type="Gene3D" id="3.40.630.30">
    <property type="match status" value="1"/>
</dbReference>
<dbReference type="AlphaFoldDB" id="A0A517XSA0"/>
<dbReference type="Pfam" id="PF00583">
    <property type="entry name" value="Acetyltransf_1"/>
    <property type="match status" value="1"/>
</dbReference>
<dbReference type="GO" id="GO:0016747">
    <property type="term" value="F:acyltransferase activity, transferring groups other than amino-acyl groups"/>
    <property type="evidence" value="ECO:0007669"/>
    <property type="project" value="InterPro"/>
</dbReference>
<feature type="domain" description="N-acetyltransferase" evidence="3">
    <location>
        <begin position="4"/>
        <end position="148"/>
    </location>
</feature>
<evidence type="ECO:0000256" key="2">
    <source>
        <dbReference type="ARBA" id="ARBA00023315"/>
    </source>
</evidence>
<sequence>MADAVIDVLEKEELPQLVELYNQVYRPTRTEETFRRRCLGRYNVLPLVARIKDRPVGFFLGYEAEPEVFIASTWGVLPDARRAGIGSQLLEAAQEWAGERGYESVRLECPNSQHPMLHMALGLGYDIVGTRADADRGVTMVLFEKSLS</sequence>
<dbReference type="OrthoDB" id="9812289at2"/>
<evidence type="ECO:0000259" key="3">
    <source>
        <dbReference type="PROSITE" id="PS51186"/>
    </source>
</evidence>
<protein>
    <submittedName>
        <fullName evidence="4">Putative acetyltransferase</fullName>
    </submittedName>
</protein>
<dbReference type="RefSeq" id="WP_145237844.1">
    <property type="nucleotide sequence ID" value="NZ_CP036273.1"/>
</dbReference>
<accession>A0A517XSA0</accession>
<dbReference type="Proteomes" id="UP000319576">
    <property type="component" value="Chromosome"/>
</dbReference>
<keyword evidence="5" id="KW-1185">Reference proteome</keyword>
<dbReference type="InterPro" id="IPR050832">
    <property type="entry name" value="Bact_Acetyltransf"/>
</dbReference>
<dbReference type="PANTHER" id="PTHR43877:SF2">
    <property type="entry name" value="AMINOALKYLPHOSPHONATE N-ACETYLTRANSFERASE-RELATED"/>
    <property type="match status" value="1"/>
</dbReference>
<dbReference type="PROSITE" id="PS51186">
    <property type="entry name" value="GNAT"/>
    <property type="match status" value="1"/>
</dbReference>